<evidence type="ECO:0000256" key="10">
    <source>
        <dbReference type="ARBA" id="ARBA00023125"/>
    </source>
</evidence>
<feature type="compositionally biased region" description="Basic residues" evidence="14">
    <location>
        <begin position="191"/>
        <end position="203"/>
    </location>
</feature>
<comment type="subcellular location">
    <subcellularLocation>
        <location evidence="2">Nucleus</location>
    </subcellularLocation>
</comment>
<evidence type="ECO:0000256" key="11">
    <source>
        <dbReference type="ARBA" id="ARBA00023204"/>
    </source>
</evidence>
<keyword evidence="12" id="KW-0539">Nucleus</keyword>
<comment type="cofactor">
    <cofactor evidence="1">
        <name>[4Fe-4S] cluster</name>
        <dbReference type="ChEBI" id="CHEBI:49883"/>
    </cofactor>
</comment>
<dbReference type="InterPro" id="IPR028925">
    <property type="entry name" value="RRM_DME"/>
</dbReference>
<name>A0A2G9H050_9LAMI</name>
<dbReference type="GO" id="GO:0046872">
    <property type="term" value="F:metal ion binding"/>
    <property type="evidence" value="ECO:0007669"/>
    <property type="project" value="UniProtKB-KW"/>
</dbReference>
<evidence type="ECO:0000256" key="13">
    <source>
        <dbReference type="ARBA" id="ARBA00023295"/>
    </source>
</evidence>
<dbReference type="EMBL" id="NKXS01003089">
    <property type="protein sequence ID" value="PIN10892.1"/>
    <property type="molecule type" value="Genomic_DNA"/>
</dbReference>
<dbReference type="InterPro" id="IPR004035">
    <property type="entry name" value="Endouclease-III_FeS-bd_BS"/>
</dbReference>
<keyword evidence="7" id="KW-0378">Hydrolase</keyword>
<evidence type="ECO:0000313" key="16">
    <source>
        <dbReference type="EMBL" id="PIN10892.1"/>
    </source>
</evidence>
<evidence type="ECO:0000259" key="15">
    <source>
        <dbReference type="SMART" id="SM00478"/>
    </source>
</evidence>
<feature type="compositionally biased region" description="Polar residues" evidence="14">
    <location>
        <begin position="797"/>
        <end position="813"/>
    </location>
</feature>
<keyword evidence="11" id="KW-0234">DNA repair</keyword>
<dbReference type="GO" id="GO:0019104">
    <property type="term" value="F:DNA N-glycosylase activity"/>
    <property type="evidence" value="ECO:0007669"/>
    <property type="project" value="InterPro"/>
</dbReference>
<keyword evidence="9" id="KW-0411">Iron-sulfur</keyword>
<proteinExistence type="inferred from homology"/>
<dbReference type="PANTHER" id="PTHR46213">
    <property type="entry name" value="TRANSCRIPTIONAL ACTIVATOR DEMETER"/>
    <property type="match status" value="1"/>
</dbReference>
<comment type="caution">
    <text evidence="16">The sequence shown here is derived from an EMBL/GenBank/DDBJ whole genome shotgun (WGS) entry which is preliminary data.</text>
</comment>
<dbReference type="Gene3D" id="1.10.340.30">
    <property type="entry name" value="Hypothetical protein, domain 2"/>
    <property type="match status" value="1"/>
</dbReference>
<feature type="domain" description="HhH-GPD" evidence="15">
    <location>
        <begin position="851"/>
        <end position="996"/>
    </location>
</feature>
<dbReference type="EC" id="4.2.99.18" evidence="16"/>
<keyword evidence="17" id="KW-1185">Reference proteome</keyword>
<dbReference type="GO" id="GO:0051539">
    <property type="term" value="F:4 iron, 4 sulfur cluster binding"/>
    <property type="evidence" value="ECO:0007669"/>
    <property type="project" value="InterPro"/>
</dbReference>
<dbReference type="InterPro" id="IPR044811">
    <property type="entry name" value="DME/ROS1"/>
</dbReference>
<comment type="similarity">
    <text evidence="3">Belongs to the DNA glycosylase family. DEMETER subfamily.</text>
</comment>
<keyword evidence="16" id="KW-0456">Lyase</keyword>
<evidence type="ECO:0000256" key="4">
    <source>
        <dbReference type="ARBA" id="ARBA00008343"/>
    </source>
</evidence>
<reference evidence="17" key="1">
    <citation type="journal article" date="2018" name="Gigascience">
        <title>Genome assembly of the Pink Ipe (Handroanthus impetiginosus, Bignoniaceae), a highly valued, ecologically keystone Neotropical timber forest tree.</title>
        <authorList>
            <person name="Silva-Junior O.B."/>
            <person name="Grattapaglia D."/>
            <person name="Novaes E."/>
            <person name="Collevatti R.G."/>
        </authorList>
    </citation>
    <scope>NUCLEOTIDE SEQUENCE [LARGE SCALE GENOMIC DNA]</scope>
    <source>
        <strain evidence="17">cv. UFG-1</strain>
    </source>
</reference>
<keyword evidence="13" id="KW-0326">Glycosidase</keyword>
<feature type="region of interest" description="Disordered" evidence="14">
    <location>
        <begin position="171"/>
        <end position="222"/>
    </location>
</feature>
<gene>
    <name evidence="16" type="ORF">CDL12_16516</name>
</gene>
<dbReference type="SUPFAM" id="SSF48150">
    <property type="entry name" value="DNA-glycosylase"/>
    <property type="match status" value="1"/>
</dbReference>
<feature type="region of interest" description="Disordered" evidence="14">
    <location>
        <begin position="794"/>
        <end position="836"/>
    </location>
</feature>
<evidence type="ECO:0000313" key="17">
    <source>
        <dbReference type="Proteomes" id="UP000231279"/>
    </source>
</evidence>
<evidence type="ECO:0000256" key="8">
    <source>
        <dbReference type="ARBA" id="ARBA00023004"/>
    </source>
</evidence>
<feature type="compositionally biased region" description="Basic and acidic residues" evidence="14">
    <location>
        <begin position="823"/>
        <end position="836"/>
    </location>
</feature>
<evidence type="ECO:0000256" key="9">
    <source>
        <dbReference type="ARBA" id="ARBA00023014"/>
    </source>
</evidence>
<dbReference type="Pfam" id="PF15628">
    <property type="entry name" value="RRM_DME"/>
    <property type="match status" value="1"/>
</dbReference>
<dbReference type="InterPro" id="IPR011257">
    <property type="entry name" value="DNA_glycosylase"/>
</dbReference>
<accession>A0A2G9H050</accession>
<comment type="similarity">
    <text evidence="4">Belongs to the Nth/MutY family.</text>
</comment>
<keyword evidence="6" id="KW-0227">DNA damage</keyword>
<keyword evidence="8" id="KW-0408">Iron</keyword>
<dbReference type="SMART" id="SM00525">
    <property type="entry name" value="FES"/>
    <property type="match status" value="1"/>
</dbReference>
<dbReference type="OrthoDB" id="5607at2759"/>
<keyword evidence="10" id="KW-0238">DNA-binding</keyword>
<dbReference type="CDD" id="cd00056">
    <property type="entry name" value="ENDO3c"/>
    <property type="match status" value="1"/>
</dbReference>
<dbReference type="PANTHER" id="PTHR46213:SF13">
    <property type="entry name" value="DEMETER-LIKE PROTEIN 2-RELATED"/>
    <property type="match status" value="1"/>
</dbReference>
<evidence type="ECO:0000256" key="3">
    <source>
        <dbReference type="ARBA" id="ARBA00005646"/>
    </source>
</evidence>
<dbReference type="GO" id="GO:0141166">
    <property type="term" value="P:chromosomal 5-methylcytosine DNA demethylation pathway"/>
    <property type="evidence" value="ECO:0007669"/>
    <property type="project" value="InterPro"/>
</dbReference>
<dbReference type="InterPro" id="IPR003265">
    <property type="entry name" value="HhH-GPD_domain"/>
</dbReference>
<dbReference type="Gene3D" id="1.10.1670.10">
    <property type="entry name" value="Helix-hairpin-Helix base-excision DNA repair enzymes (C-terminal)"/>
    <property type="match status" value="1"/>
</dbReference>
<evidence type="ECO:0000256" key="12">
    <source>
        <dbReference type="ARBA" id="ARBA00023242"/>
    </source>
</evidence>
<feature type="region of interest" description="Disordered" evidence="14">
    <location>
        <begin position="634"/>
        <end position="653"/>
    </location>
</feature>
<feature type="region of interest" description="Disordered" evidence="14">
    <location>
        <begin position="108"/>
        <end position="135"/>
    </location>
</feature>
<evidence type="ECO:0000256" key="1">
    <source>
        <dbReference type="ARBA" id="ARBA00001966"/>
    </source>
</evidence>
<dbReference type="GO" id="GO:0035514">
    <property type="term" value="F:DNA demethylase activity"/>
    <property type="evidence" value="ECO:0007669"/>
    <property type="project" value="InterPro"/>
</dbReference>
<organism evidence="16 17">
    <name type="scientific">Handroanthus impetiginosus</name>
    <dbReference type="NCBI Taxonomy" id="429701"/>
    <lineage>
        <taxon>Eukaryota</taxon>
        <taxon>Viridiplantae</taxon>
        <taxon>Streptophyta</taxon>
        <taxon>Embryophyta</taxon>
        <taxon>Tracheophyta</taxon>
        <taxon>Spermatophyta</taxon>
        <taxon>Magnoliopsida</taxon>
        <taxon>eudicotyledons</taxon>
        <taxon>Gunneridae</taxon>
        <taxon>Pentapetalae</taxon>
        <taxon>asterids</taxon>
        <taxon>lamiids</taxon>
        <taxon>Lamiales</taxon>
        <taxon>Bignoniaceae</taxon>
        <taxon>Crescentiina</taxon>
        <taxon>Tabebuia alliance</taxon>
        <taxon>Handroanthus</taxon>
    </lineage>
</organism>
<dbReference type="InterPro" id="IPR023170">
    <property type="entry name" value="HhH_base_excis_C"/>
</dbReference>
<protein>
    <submittedName>
        <fullName evidence="16">DNA-(Apurinic or apyrimidinic site) lyase</fullName>
        <ecNumber evidence="16">4.2.99.18</ecNumber>
    </submittedName>
</protein>
<evidence type="ECO:0000256" key="2">
    <source>
        <dbReference type="ARBA" id="ARBA00004123"/>
    </source>
</evidence>
<dbReference type="GO" id="GO:0140078">
    <property type="term" value="F:class I DNA-(apurinic or apyrimidinic site) endonuclease activity"/>
    <property type="evidence" value="ECO:0007669"/>
    <property type="project" value="UniProtKB-EC"/>
</dbReference>
<dbReference type="Proteomes" id="UP000231279">
    <property type="component" value="Unassembled WGS sequence"/>
</dbReference>
<sequence length="1364" mass="155931">MEIEGTITGELKENGAWVLLTRSNSASVLCKGLDNDMGSLENPQMSQIWEKPEEMEKEKDNFGYKIAKSSCSIQEIEHKCNGFVSNIEDDAKISEDLASKNGFSENHGSSFESLGLHGKPRGVSGGISDNRPHQETIKVEVPIEFLGITWKSSGHNGWDFRFEISPTKATVIPKNQISKKRSNNGIDSNKKPRKRLRMKRHRPKVCDKSKPIKPSTPTPRTPMRARYVKKDKLETPVNPLRDVVHEADSDYNGNSCRHKLDFNMDNCIKDHDSKVCDELKDKPEEEPKLDADRKFSSLKVYRRVLRPNECSKNSRKLGPNCPRIFKKTRLRRRRATVFDKFVVFLLTQEQKRAEIYEPLDLHPMVKDRKMRSRTLSQRRKSLRASVSIEKMITEAIEYPALEKCTFNLTWMVNSKKKRSKRSTRRRDLSFFINDLLKIQELKTFLPKAQDTNGENFAYGVERLHNKVVLCNRSIQKYSRKSGDCILRTDTLNYQVVKGQKVVANDVQEIGSFSDKYLSYDKYQCKYDMNDFPACFQQQEDTVLKCTEHSLESDIVTPCVVGPCYELMNVLSSRDYDAFMAALVDFAIQRMECLHIDDRRTELVVMDQNAHGALMECPRIDDGCNQLVVQDKNGHGALVPSTGKSDPAKKRKKLPKVDLDDETMRVWNLLMENNGTEHTEPEDDDKGKYWKEQREIFSGRADSFIARMHLFQGDRRFSPWKGSVVDSVVGVFLTQNVSDHLSSSSFMELASKYPPPSMTENSGCEVRTERVILEIQQIKIAETSLHECKELSIMGKVPSSSPSNHDGVNPENGNKTSSPTKSTSETKKGKVNDKQENTINWDDLRKKYFQGASRKRPDHTLDSVNWEAVRKASVQELAKVIETRGMHNTLAGRIKDFLDRIVKDHGSIDLEWLRDVPPDNVKEYLLSIPGLGLKSVECVRLLTLHHHAFPVDTNVGRILVRLGWVPLQPLPEDVQIHLLEQYPLLDTIQKYIWPRMCHLPQLTLYELHYQMITFGKVFCTKRSPKCNACPLRAECRHYASAFASQRVQLEGPRAKNTATEPSVASDQELMVHGNPPMLSHCDGSFPEGENNYRNCEPIVEIPASPEPYVEERDIEDFDLDSECDDEIPTIKINREEFTDNVPSFLDGYDGVSKALVTVRPEIASIPVPKLKTVNRLRTVHHVYELPDSHPLLAGFDKQEPDDPCPYLLRIWMPDEATNSSQESKKTCNCKESTTCEMGTCCSREIVQYQNDQIVRGTILIPCRTANRGSFPLNGTYFQVNEVFADLESSQSPIAVPREWIWNLRRRALYCGTSATSISRGMSLEEIEYCFRQGFICIRAIDRRSRGAKPLPSSFHWWKTKQVDDE</sequence>
<keyword evidence="5" id="KW-0479">Metal-binding</keyword>
<dbReference type="GO" id="GO:0005634">
    <property type="term" value="C:nucleus"/>
    <property type="evidence" value="ECO:0007669"/>
    <property type="project" value="UniProtKB-SubCell"/>
</dbReference>
<evidence type="ECO:0000256" key="7">
    <source>
        <dbReference type="ARBA" id="ARBA00022801"/>
    </source>
</evidence>
<evidence type="ECO:0000256" key="14">
    <source>
        <dbReference type="SAM" id="MobiDB-lite"/>
    </source>
</evidence>
<dbReference type="SMART" id="SM00478">
    <property type="entry name" value="ENDO3c"/>
    <property type="match status" value="1"/>
</dbReference>
<dbReference type="PROSITE" id="PS00764">
    <property type="entry name" value="ENDONUCLEASE_III_1"/>
    <property type="match status" value="1"/>
</dbReference>
<evidence type="ECO:0000256" key="5">
    <source>
        <dbReference type="ARBA" id="ARBA00022723"/>
    </source>
</evidence>
<evidence type="ECO:0000256" key="6">
    <source>
        <dbReference type="ARBA" id="ARBA00022763"/>
    </source>
</evidence>
<dbReference type="GO" id="GO:0006284">
    <property type="term" value="P:base-excision repair"/>
    <property type="evidence" value="ECO:0007669"/>
    <property type="project" value="InterPro"/>
</dbReference>
<dbReference type="GO" id="GO:0003677">
    <property type="term" value="F:DNA binding"/>
    <property type="evidence" value="ECO:0007669"/>
    <property type="project" value="UniProtKB-KW"/>
</dbReference>
<dbReference type="InterPro" id="IPR003651">
    <property type="entry name" value="Endonuclease3_FeS-loop_motif"/>
</dbReference>